<dbReference type="AlphaFoldDB" id="A0A951UD37"/>
<dbReference type="Proteomes" id="UP000753908">
    <property type="component" value="Unassembled WGS sequence"/>
</dbReference>
<reference evidence="1" key="2">
    <citation type="journal article" date="2022" name="Microbiol. Resour. Announc.">
        <title>Metagenome Sequencing to Explore Phylogenomics of Terrestrial Cyanobacteria.</title>
        <authorList>
            <person name="Ward R.D."/>
            <person name="Stajich J.E."/>
            <person name="Johansen J.R."/>
            <person name="Huntemann M."/>
            <person name="Clum A."/>
            <person name="Foster B."/>
            <person name="Foster B."/>
            <person name="Roux S."/>
            <person name="Palaniappan K."/>
            <person name="Varghese N."/>
            <person name="Mukherjee S."/>
            <person name="Reddy T.B.K."/>
            <person name="Daum C."/>
            <person name="Copeland A."/>
            <person name="Chen I.A."/>
            <person name="Ivanova N.N."/>
            <person name="Kyrpides N.C."/>
            <person name="Shapiro N."/>
            <person name="Eloe-Fadrosh E.A."/>
            <person name="Pietrasiak N."/>
        </authorList>
    </citation>
    <scope>NUCLEOTIDE SEQUENCE</scope>
    <source>
        <strain evidence="1">CPER-KK1</strain>
    </source>
</reference>
<sequence length="52" mass="6013">MAQRKKQQIEEERQAVISQAVAQFFGGVTKQEAQEAFKTLAMCRFSKQKIHE</sequence>
<name>A0A951UD37_9CYAN</name>
<gene>
    <name evidence="1" type="ORF">KME25_32335</name>
</gene>
<evidence type="ECO:0000313" key="2">
    <source>
        <dbReference type="Proteomes" id="UP000753908"/>
    </source>
</evidence>
<dbReference type="EMBL" id="JAHHIF010000081">
    <property type="protein sequence ID" value="MBW4549058.1"/>
    <property type="molecule type" value="Genomic_DNA"/>
</dbReference>
<comment type="caution">
    <text evidence="1">The sequence shown here is derived from an EMBL/GenBank/DDBJ whole genome shotgun (WGS) entry which is preliminary data.</text>
</comment>
<reference evidence="1" key="1">
    <citation type="submission" date="2021-05" db="EMBL/GenBank/DDBJ databases">
        <authorList>
            <person name="Pietrasiak N."/>
            <person name="Ward R."/>
            <person name="Stajich J.E."/>
            <person name="Kurbessoian T."/>
        </authorList>
    </citation>
    <scope>NUCLEOTIDE SEQUENCE</scope>
    <source>
        <strain evidence="1">CPER-KK1</strain>
    </source>
</reference>
<protein>
    <submittedName>
        <fullName evidence="1">Uncharacterized protein</fullName>
    </submittedName>
</protein>
<accession>A0A951UD37</accession>
<evidence type="ECO:0000313" key="1">
    <source>
        <dbReference type="EMBL" id="MBW4549058.1"/>
    </source>
</evidence>
<proteinExistence type="predicted"/>
<organism evidence="1 2">
    <name type="scientific">Symplocastrum torsivum CPER-KK1</name>
    <dbReference type="NCBI Taxonomy" id="450513"/>
    <lineage>
        <taxon>Bacteria</taxon>
        <taxon>Bacillati</taxon>
        <taxon>Cyanobacteriota</taxon>
        <taxon>Cyanophyceae</taxon>
        <taxon>Oscillatoriophycideae</taxon>
        <taxon>Oscillatoriales</taxon>
        <taxon>Microcoleaceae</taxon>
        <taxon>Symplocastrum</taxon>
    </lineage>
</organism>